<dbReference type="STRING" id="1121321.SAMN04488530_1344"/>
<keyword evidence="6" id="KW-0378">Hydrolase</keyword>
<gene>
    <name evidence="6" type="ORF">SAMN04488530_1344</name>
</gene>
<comment type="subunit">
    <text evidence="2">Heterodimer of SbcC and SbcD.</text>
</comment>
<keyword evidence="6" id="KW-0269">Exonuclease</keyword>
<dbReference type="Pfam" id="PF13558">
    <property type="entry name" value="SbcC_Walker_B"/>
    <property type="match status" value="1"/>
</dbReference>
<dbReference type="SUPFAM" id="SSF75712">
    <property type="entry name" value="Rad50 coiled-coil Zn hook"/>
    <property type="match status" value="1"/>
</dbReference>
<dbReference type="OrthoDB" id="9795626at2"/>
<feature type="coiled-coil region" evidence="4">
    <location>
        <begin position="499"/>
        <end position="568"/>
    </location>
</feature>
<evidence type="ECO:0000313" key="7">
    <source>
        <dbReference type="Proteomes" id="UP000243255"/>
    </source>
</evidence>
<dbReference type="InterPro" id="IPR038729">
    <property type="entry name" value="Rad50/SbcC_AAA"/>
</dbReference>
<dbReference type="PANTHER" id="PTHR32114:SF2">
    <property type="entry name" value="ABC TRANSPORTER ABCH.3"/>
    <property type="match status" value="1"/>
</dbReference>
<organism evidence="6 7">
    <name type="scientific">Asaccharospora irregularis DSM 2635</name>
    <dbReference type="NCBI Taxonomy" id="1121321"/>
    <lineage>
        <taxon>Bacteria</taxon>
        <taxon>Bacillati</taxon>
        <taxon>Bacillota</taxon>
        <taxon>Clostridia</taxon>
        <taxon>Peptostreptococcales</taxon>
        <taxon>Peptostreptococcaceae</taxon>
        <taxon>Asaccharospora</taxon>
    </lineage>
</organism>
<protein>
    <recommendedName>
        <fullName evidence="3">Nuclease SbcCD subunit C</fullName>
    </recommendedName>
</protein>
<dbReference type="Gene3D" id="3.40.50.300">
    <property type="entry name" value="P-loop containing nucleotide triphosphate hydrolases"/>
    <property type="match status" value="2"/>
</dbReference>
<keyword evidence="6" id="KW-0540">Nuclease</keyword>
<evidence type="ECO:0000259" key="5">
    <source>
        <dbReference type="Pfam" id="PF13476"/>
    </source>
</evidence>
<dbReference type="GO" id="GO:0006302">
    <property type="term" value="P:double-strand break repair"/>
    <property type="evidence" value="ECO:0007669"/>
    <property type="project" value="InterPro"/>
</dbReference>
<proteinExistence type="inferred from homology"/>
<feature type="coiled-coil region" evidence="4">
    <location>
        <begin position="600"/>
        <end position="634"/>
    </location>
</feature>
<dbReference type="EMBL" id="FQWX01000034">
    <property type="protein sequence ID" value="SHH30107.1"/>
    <property type="molecule type" value="Genomic_DNA"/>
</dbReference>
<feature type="coiled-coil region" evidence="4">
    <location>
        <begin position="836"/>
        <end position="1017"/>
    </location>
</feature>
<evidence type="ECO:0000256" key="2">
    <source>
        <dbReference type="ARBA" id="ARBA00011322"/>
    </source>
</evidence>
<feature type="coiled-coil region" evidence="4">
    <location>
        <begin position="251"/>
        <end position="467"/>
    </location>
</feature>
<comment type="similarity">
    <text evidence="1">Belongs to the SMC family. SbcC subfamily.</text>
</comment>
<feature type="domain" description="Rad50/SbcC-type AAA" evidence="5">
    <location>
        <begin position="5"/>
        <end position="208"/>
    </location>
</feature>
<accession>A0A1M5RUW6</accession>
<dbReference type="SUPFAM" id="SSF52540">
    <property type="entry name" value="P-loop containing nucleoside triphosphate hydrolases"/>
    <property type="match status" value="2"/>
</dbReference>
<dbReference type="GO" id="GO:0004527">
    <property type="term" value="F:exonuclease activity"/>
    <property type="evidence" value="ECO:0007669"/>
    <property type="project" value="UniProtKB-KW"/>
</dbReference>
<dbReference type="Pfam" id="PF13476">
    <property type="entry name" value="AAA_23"/>
    <property type="match status" value="1"/>
</dbReference>
<keyword evidence="4" id="KW-0175">Coiled coil</keyword>
<dbReference type="Gene3D" id="1.10.287.510">
    <property type="entry name" value="Helix hairpin bin"/>
    <property type="match status" value="1"/>
</dbReference>
<evidence type="ECO:0000256" key="3">
    <source>
        <dbReference type="ARBA" id="ARBA00013368"/>
    </source>
</evidence>
<reference evidence="7" key="1">
    <citation type="submission" date="2016-11" db="EMBL/GenBank/DDBJ databases">
        <authorList>
            <person name="Varghese N."/>
            <person name="Submissions S."/>
        </authorList>
    </citation>
    <scope>NUCLEOTIDE SEQUENCE [LARGE SCALE GENOMIC DNA]</scope>
    <source>
        <strain evidence="7">DSM 2635</strain>
    </source>
</reference>
<name>A0A1M5RUW6_9FIRM</name>
<keyword evidence="7" id="KW-1185">Reference proteome</keyword>
<dbReference type="PANTHER" id="PTHR32114">
    <property type="entry name" value="ABC TRANSPORTER ABCH.3"/>
    <property type="match status" value="1"/>
</dbReference>
<dbReference type="Proteomes" id="UP000243255">
    <property type="component" value="Unassembled WGS sequence"/>
</dbReference>
<evidence type="ECO:0000256" key="1">
    <source>
        <dbReference type="ARBA" id="ARBA00006930"/>
    </source>
</evidence>
<evidence type="ECO:0000313" key="6">
    <source>
        <dbReference type="EMBL" id="SHH30107.1"/>
    </source>
</evidence>
<dbReference type="InterPro" id="IPR027417">
    <property type="entry name" value="P-loop_NTPase"/>
</dbReference>
<dbReference type="RefSeq" id="WP_073127142.1">
    <property type="nucleotide sequence ID" value="NZ_BAABCH010000083.1"/>
</dbReference>
<evidence type="ECO:0000256" key="4">
    <source>
        <dbReference type="SAM" id="Coils"/>
    </source>
</evidence>
<dbReference type="GO" id="GO:0016887">
    <property type="term" value="F:ATP hydrolysis activity"/>
    <property type="evidence" value="ECO:0007669"/>
    <property type="project" value="InterPro"/>
</dbReference>
<dbReference type="AlphaFoldDB" id="A0A1M5RUW6"/>
<feature type="coiled-coil region" evidence="4">
    <location>
        <begin position="668"/>
        <end position="805"/>
    </location>
</feature>
<sequence length="1178" mass="137498">MRPIKLELSGLNSYIDRQEVDFEKLTERGLFGIFGNTGSGKSTILDAITIAMYGNISRNTKEYINSSCDKAVISYEFEMGSKNNRRRYLVDRTIVRSKTGTKTSHARLVEINGQGEKNVLADKVGEVNEKVAQVVGLTANDFTRSVVLPQGKFNEFLKLTGSDRRDMLERIFGLEKYGRGLIERVRKRKNIEMEYLKDIKSKLSQYDEVTEESYENTEKELIILKDLEKSKTKELDLTEKEYAKSKEIYANQELLEQKELRKKELDKKDREIKEKSSELENAVKADNINPYITRLQNLDNQIEKDSLNIENLEKKLNILNQELIIIKNKHEEAIKSQSENLPKLSEERIKLQTAIKLENEIIIADKELRDMKAEGLNLAKLKENEEKSKKEIEYKRDELIKSVKELEQSINNIKISAGLKQKIFLAYEQEREYNRILLDKNQKLEKLKQLNKNLEELNIKHRYSERDKIAANSELDKCILHMKILEKRCPGENKDIVSKTEYVTELKSKIENIKEYETKKDDIQKELSLLLEKKYELEREINSTTQKIESIKKDINKYKSEIEELKYLNLAIELRRGLKENSPCPVCGSREHETDTTDKLGKYDENIAFIESKLEKLEKEESKLRKELDESGTKSGEYISIEKIKNKELEELKEKIGDKSSSYLTKELEDEQKKLEILKVSVETWLEDKADTEKRITKFKEEKNNTEKEEIKLLESIKSNKKLIHELKQDLEELESKYIKVKQEYLNLKSITKVSDLESKVEEIRENEKVIDNLNDNYSKVCKDRDIAEEQIKKYQEELYKVEMSLNSTRELYLEKKKYRDNKYNELVVITKGESADRLLENVEEEIKKIIELEQVTKNKLEEQRKEYESNLSNKNSIEGTLKRLREEYKDQIKTLNQLLSENKFESIYAVKKSLLDEYEIKALREEISEYEEEQKLLDFKISELKEKLGDKRIKKEEFEELKNNIYKLKTEIGNISKEIGSKQNELFTLKSSLDKIKILNKELKKRQHKFDLLEELDKSIQGNKFVEYVATNQLRYIALDASKRLDTITKGRYALEIDSTLNFVMRDNFSGGQRRSVDTLSGGEIFLTSLSLSLALSSQIQLKGNAPLEFFFLDEGFGSLDSDLLEIVIQSLERLQSDKLSVGIISHVDELKSRVPIKLLVTPSEAGVGSRVDIEYS</sequence>